<sequence length="498" mass="55575">MVSPPITPEKLDRVINIQTPESQPCDKSPLTSIAITPKKLNFNESPYSKAKKLFMRGSSRNPFGDASNFVLTSREKEAELLNNYITESLKTFEPTSLYISGPPGTGKTAQVNAVLDSLIKQDIENANGMDKIHKISKFRISKINCMVVKSSQDIFESIHYDIFKTKTQKKNSIEDLKNVLASNTTMTIIVLDEMDNLINRNQQALFELFSWASNLSDTNPKVILIGIANALDLTDRFLPRLRSNRINPKLIQFLPYSAEQVKSIITWQLNTLVDKPGPITPIVHPAAIQLCSKKSASNTGDLRKAFDILVHAIELLETQTISKLSQNQIDEMTFITAPKVMISHIAKVCNNVFNFNFNEKLKNLNLQNKSVLCSLIKYEELLKFKMSKQGKNISANKRIFSSINSFYDHYSKELNIEKTIGTLKKEDFLEILTSLESGSLVSIDSNAGSKSLKGTGRSGSTNVGHFAVSANIPKLEVLKIVDDIGVLKRILNADVTTM</sequence>
<dbReference type="InterPro" id="IPR003593">
    <property type="entry name" value="AAA+_ATPase"/>
</dbReference>
<dbReference type="OrthoDB" id="1926878at2759"/>
<dbReference type="InterPro" id="IPR054425">
    <property type="entry name" value="Cdc6_ORC1-like_ATPase_lid"/>
</dbReference>
<dbReference type="Gene3D" id="3.40.50.300">
    <property type="entry name" value="P-loop containing nucleotide triphosphate hydrolases"/>
    <property type="match status" value="1"/>
</dbReference>
<dbReference type="GO" id="GO:0003688">
    <property type="term" value="F:DNA replication origin binding"/>
    <property type="evidence" value="ECO:0007669"/>
    <property type="project" value="TreeGrafter"/>
</dbReference>
<protein>
    <recommendedName>
        <fullName evidence="2">Cell division control protein</fullName>
    </recommendedName>
</protein>
<dbReference type="SMART" id="SM00382">
    <property type="entry name" value="AAA"/>
    <property type="match status" value="1"/>
</dbReference>
<dbReference type="GO" id="GO:0006270">
    <property type="term" value="P:DNA replication initiation"/>
    <property type="evidence" value="ECO:0007669"/>
    <property type="project" value="UniProtKB-UniRule"/>
</dbReference>
<dbReference type="STRING" id="983967.A0A1E4T535"/>
<dbReference type="Gene3D" id="1.10.8.60">
    <property type="match status" value="1"/>
</dbReference>
<dbReference type="EMBL" id="KV453849">
    <property type="protein sequence ID" value="ODV86877.1"/>
    <property type="molecule type" value="Genomic_DNA"/>
</dbReference>
<keyword evidence="5" id="KW-1185">Reference proteome</keyword>
<dbReference type="PANTHER" id="PTHR10763">
    <property type="entry name" value="CELL DIVISION CONTROL PROTEIN 6-RELATED"/>
    <property type="match status" value="1"/>
</dbReference>
<proteinExistence type="inferred from homology"/>
<dbReference type="Pfam" id="PF00004">
    <property type="entry name" value="AAA"/>
    <property type="match status" value="1"/>
</dbReference>
<gene>
    <name evidence="4" type="ORF">CANARDRAFT_195523</name>
</gene>
<dbReference type="SUPFAM" id="SSF52540">
    <property type="entry name" value="P-loop containing nucleoside triphosphate hydrolases"/>
    <property type="match status" value="1"/>
</dbReference>
<evidence type="ECO:0000259" key="3">
    <source>
        <dbReference type="SMART" id="SM00382"/>
    </source>
</evidence>
<evidence type="ECO:0000313" key="4">
    <source>
        <dbReference type="EMBL" id="ODV86877.1"/>
    </source>
</evidence>
<evidence type="ECO:0000256" key="1">
    <source>
        <dbReference type="ARBA" id="ARBA00022705"/>
    </source>
</evidence>
<organism evidence="4 5">
    <name type="scientific">[Candida] arabinofermentans NRRL YB-2248</name>
    <dbReference type="NCBI Taxonomy" id="983967"/>
    <lineage>
        <taxon>Eukaryota</taxon>
        <taxon>Fungi</taxon>
        <taxon>Dikarya</taxon>
        <taxon>Ascomycota</taxon>
        <taxon>Saccharomycotina</taxon>
        <taxon>Pichiomycetes</taxon>
        <taxon>Pichiales</taxon>
        <taxon>Pichiaceae</taxon>
        <taxon>Ogataea</taxon>
        <taxon>Ogataea/Candida clade</taxon>
    </lineage>
</organism>
<dbReference type="GO" id="GO:0051301">
    <property type="term" value="P:cell division"/>
    <property type="evidence" value="ECO:0007669"/>
    <property type="project" value="UniProtKB-UniRule"/>
</dbReference>
<dbReference type="CDD" id="cd00009">
    <property type="entry name" value="AAA"/>
    <property type="match status" value="1"/>
</dbReference>
<dbReference type="AlphaFoldDB" id="A0A1E4T535"/>
<dbReference type="InterPro" id="IPR016314">
    <property type="entry name" value="Cdc6/18"/>
</dbReference>
<reference evidence="5" key="1">
    <citation type="submission" date="2016-04" db="EMBL/GenBank/DDBJ databases">
        <title>Comparative genomics of biotechnologically important yeasts.</title>
        <authorList>
            <consortium name="DOE Joint Genome Institute"/>
            <person name="Riley R."/>
            <person name="Haridas S."/>
            <person name="Wolfe K.H."/>
            <person name="Lopes M.R."/>
            <person name="Hittinger C.T."/>
            <person name="Goker M."/>
            <person name="Salamov A."/>
            <person name="Wisecaver J."/>
            <person name="Long T.M."/>
            <person name="Aerts A.L."/>
            <person name="Barry K."/>
            <person name="Choi C."/>
            <person name="Clum A."/>
            <person name="Coughlan A.Y."/>
            <person name="Deshpande S."/>
            <person name="Douglass A.P."/>
            <person name="Hanson S.J."/>
            <person name="Klenk H.-P."/>
            <person name="Labutti K."/>
            <person name="Lapidus A."/>
            <person name="Lindquist E."/>
            <person name="Lipzen A."/>
            <person name="Meier-Kolthoff J.P."/>
            <person name="Ohm R.A."/>
            <person name="Otillar R.P."/>
            <person name="Pangilinan J."/>
            <person name="Peng Y."/>
            <person name="Rokas A."/>
            <person name="Rosa C.A."/>
            <person name="Scheuner C."/>
            <person name="Sibirny A.A."/>
            <person name="Slot J.C."/>
            <person name="Stielow J.B."/>
            <person name="Sun H."/>
            <person name="Kurtzman C.P."/>
            <person name="Blackwell M."/>
            <person name="Grigoriev I.V."/>
            <person name="Jeffries T.W."/>
        </authorList>
    </citation>
    <scope>NUCLEOTIDE SEQUENCE [LARGE SCALE GENOMIC DNA]</scope>
    <source>
        <strain evidence="5">NRRL YB-2248</strain>
    </source>
</reference>
<dbReference type="GO" id="GO:0033314">
    <property type="term" value="P:mitotic DNA replication checkpoint signaling"/>
    <property type="evidence" value="ECO:0007669"/>
    <property type="project" value="TreeGrafter"/>
</dbReference>
<dbReference type="GO" id="GO:0016887">
    <property type="term" value="F:ATP hydrolysis activity"/>
    <property type="evidence" value="ECO:0007669"/>
    <property type="project" value="InterPro"/>
</dbReference>
<dbReference type="Pfam" id="PF22606">
    <property type="entry name" value="Cdc6-ORC-like_ATPase_lid"/>
    <property type="match status" value="1"/>
</dbReference>
<evidence type="ECO:0000256" key="2">
    <source>
        <dbReference type="PIRNR" id="PIRNR001767"/>
    </source>
</evidence>
<accession>A0A1E4T535</accession>
<keyword evidence="1" id="KW-0235">DNA replication</keyword>
<dbReference type="InterPro" id="IPR050311">
    <property type="entry name" value="ORC1/CDC6"/>
</dbReference>
<dbReference type="GO" id="GO:0005524">
    <property type="term" value="F:ATP binding"/>
    <property type="evidence" value="ECO:0007669"/>
    <property type="project" value="InterPro"/>
</dbReference>
<dbReference type="InterPro" id="IPR027417">
    <property type="entry name" value="P-loop_NTPase"/>
</dbReference>
<name>A0A1E4T535_9ASCO</name>
<dbReference type="InterPro" id="IPR003959">
    <property type="entry name" value="ATPase_AAA_core"/>
</dbReference>
<dbReference type="GO" id="GO:0005634">
    <property type="term" value="C:nucleus"/>
    <property type="evidence" value="ECO:0007669"/>
    <property type="project" value="TreeGrafter"/>
</dbReference>
<dbReference type="PIRSF" id="PIRSF001767">
    <property type="entry name" value="Cdc6"/>
    <property type="match status" value="1"/>
</dbReference>
<dbReference type="Proteomes" id="UP000094801">
    <property type="component" value="Unassembled WGS sequence"/>
</dbReference>
<feature type="domain" description="AAA+ ATPase" evidence="3">
    <location>
        <begin position="93"/>
        <end position="247"/>
    </location>
</feature>
<evidence type="ECO:0000313" key="5">
    <source>
        <dbReference type="Proteomes" id="UP000094801"/>
    </source>
</evidence>
<comment type="similarity">
    <text evidence="2">Belongs to the CDC6/cdc18 family.</text>
</comment>
<dbReference type="PANTHER" id="PTHR10763:SF26">
    <property type="entry name" value="CELL DIVISION CONTROL PROTEIN 6 HOMOLOG"/>
    <property type="match status" value="1"/>
</dbReference>